<keyword evidence="1" id="KW-0812">Transmembrane</keyword>
<feature type="transmembrane region" description="Helical" evidence="1">
    <location>
        <begin position="284"/>
        <end position="305"/>
    </location>
</feature>
<dbReference type="OrthoDB" id="2154696at2"/>
<gene>
    <name evidence="2" type="ORF">CRV10_00205</name>
</gene>
<keyword evidence="1" id="KW-1133">Transmembrane helix</keyword>
<keyword evidence="3" id="KW-1185">Reference proteome</keyword>
<name>A0A2P5SWH7_9GAMM</name>
<accession>A0A2P5SWH7</accession>
<keyword evidence="1" id="KW-0472">Membrane</keyword>
<dbReference type="EMBL" id="PDKU01000001">
    <property type="protein sequence ID" value="PPI86674.1"/>
    <property type="molecule type" value="Genomic_DNA"/>
</dbReference>
<feature type="transmembrane region" description="Helical" evidence="1">
    <location>
        <begin position="28"/>
        <end position="54"/>
    </location>
</feature>
<reference evidence="2 3" key="1">
    <citation type="journal article" date="2018" name="Genome Biol. Evol.">
        <title>Cladogenesis and Genomic Streamlining in Extracellular Endosymbionts of Tropical Stink Bugs.</title>
        <authorList>
            <person name="Otero-Bravo A."/>
            <person name="Goffredi S."/>
            <person name="Sabree Z.L."/>
        </authorList>
    </citation>
    <scope>NUCLEOTIDE SEQUENCE [LARGE SCALE GENOMIC DNA]</scope>
    <source>
        <strain evidence="2 3">SoEL</strain>
    </source>
</reference>
<evidence type="ECO:0000313" key="3">
    <source>
        <dbReference type="Proteomes" id="UP000296144"/>
    </source>
</evidence>
<comment type="caution">
    <text evidence="2">The sequence shown here is derived from an EMBL/GenBank/DDBJ whole genome shotgun (WGS) entry which is preliminary data.</text>
</comment>
<sequence>MFDRKIHNDSIEKVAIERTTSNFIYDSISWSAVFTGVIFTLMLHVLLSTLGAAIGATSINLSEHHLTYLGSGALIWISLTMLISVSIGSYIAGSLARCKGSIHGLLVFSLSTLITLWLAFSFTGSIFTNILNVANASFKDVANNIHSKVLPLINKENERIVNKFNYNTNNSLDDKQKNLKQILHQEQDYNITPSRFINMSDYYKIYHIILVNWLHQQSHNNSNSHIQKDFTKISKLSNTEFNNNINNNEKNCEQEIKETTQDQYNSRMSIIEQQTIQVTSKASWFTFTILIVEGLLAGVLGMLGYKNQFKKL</sequence>
<evidence type="ECO:0000313" key="2">
    <source>
        <dbReference type="EMBL" id="PPI86674.1"/>
    </source>
</evidence>
<dbReference type="RefSeq" id="WP_136129837.1">
    <property type="nucleotide sequence ID" value="NZ_PDKU01000001.1"/>
</dbReference>
<evidence type="ECO:0000256" key="1">
    <source>
        <dbReference type="SAM" id="Phobius"/>
    </source>
</evidence>
<protein>
    <submittedName>
        <fullName evidence="2">Uncharacterized protein</fullName>
    </submittedName>
</protein>
<dbReference type="Proteomes" id="UP000296144">
    <property type="component" value="Unassembled WGS sequence"/>
</dbReference>
<feature type="transmembrane region" description="Helical" evidence="1">
    <location>
        <begin position="105"/>
        <end position="127"/>
    </location>
</feature>
<dbReference type="AlphaFoldDB" id="A0A2P5SWH7"/>
<proteinExistence type="predicted"/>
<feature type="transmembrane region" description="Helical" evidence="1">
    <location>
        <begin position="74"/>
        <end position="93"/>
    </location>
</feature>
<organism evidence="2 3">
    <name type="scientific">Candidatus Pantoea edessiphila</name>
    <dbReference type="NCBI Taxonomy" id="2044610"/>
    <lineage>
        <taxon>Bacteria</taxon>
        <taxon>Pseudomonadati</taxon>
        <taxon>Pseudomonadota</taxon>
        <taxon>Gammaproteobacteria</taxon>
        <taxon>Enterobacterales</taxon>
        <taxon>Erwiniaceae</taxon>
        <taxon>Pantoea</taxon>
    </lineage>
</organism>